<evidence type="ECO:0000313" key="2">
    <source>
        <dbReference type="Proteomes" id="UP000226442"/>
    </source>
</evidence>
<name>A0A2G4F444_9CYAN</name>
<dbReference type="EMBL" id="NXIB02000018">
    <property type="protein sequence ID" value="PHX56516.1"/>
    <property type="molecule type" value="Genomic_DNA"/>
</dbReference>
<evidence type="ECO:0000313" key="1">
    <source>
        <dbReference type="EMBL" id="PHX56516.1"/>
    </source>
</evidence>
<accession>A0A2G4F444</accession>
<dbReference type="AlphaFoldDB" id="A0A2G4F444"/>
<comment type="caution">
    <text evidence="1">The sequence shown here is derived from an EMBL/GenBank/DDBJ whole genome shotgun (WGS) entry which is preliminary data.</text>
</comment>
<dbReference type="OrthoDB" id="463245at2"/>
<dbReference type="RefSeq" id="WP_096828832.1">
    <property type="nucleotide sequence ID" value="NZ_NXIB02000018.1"/>
</dbReference>
<gene>
    <name evidence="1" type="ORF">CP500_005020</name>
</gene>
<reference evidence="1" key="1">
    <citation type="submission" date="2017-10" db="EMBL/GenBank/DDBJ databases">
        <title>Draft genome sequence of the planktic cyanobacteria Tychonema bourrellyi isolated from alpine lentic freshwater.</title>
        <authorList>
            <person name="Tett A."/>
            <person name="Armanini F."/>
            <person name="Asnicar F."/>
            <person name="Boscaini A."/>
            <person name="Pasolli E."/>
            <person name="Zolfo M."/>
            <person name="Donati C."/>
            <person name="Salmaso N."/>
            <person name="Segata N."/>
        </authorList>
    </citation>
    <scope>NUCLEOTIDE SEQUENCE</scope>
    <source>
        <strain evidence="1">FEM_GT703</strain>
    </source>
</reference>
<protein>
    <submittedName>
        <fullName evidence="1">DUF3122 domain-containing protein</fullName>
    </submittedName>
</protein>
<organism evidence="1 2">
    <name type="scientific">Tychonema bourrellyi FEM_GT703</name>
    <dbReference type="NCBI Taxonomy" id="2040638"/>
    <lineage>
        <taxon>Bacteria</taxon>
        <taxon>Bacillati</taxon>
        <taxon>Cyanobacteriota</taxon>
        <taxon>Cyanophyceae</taxon>
        <taxon>Oscillatoriophycideae</taxon>
        <taxon>Oscillatoriales</taxon>
        <taxon>Microcoleaceae</taxon>
        <taxon>Tychonema</taxon>
    </lineage>
</organism>
<dbReference type="InterPro" id="IPR021469">
    <property type="entry name" value="DUF3122"/>
</dbReference>
<proteinExistence type="predicted"/>
<dbReference type="Pfam" id="PF11320">
    <property type="entry name" value="DUF3122"/>
    <property type="match status" value="1"/>
</dbReference>
<sequence>MNPICFFNAAKIRLMRRLMAAFICVLLIVCIPLPAFATAGQIEEYPGQMLYQSRQKLHDQNGKSWLAIAFKRIHPDGSAIVSLRLVGFPGGVEFDRTQPLTLTTSLGQTLTAKDISSEISHDTPAPSNVGEYDIQLALPQLQAEIPLQLTLPTIDGESVRLSVPSAAIQEWQTLISH</sequence>
<keyword evidence="2" id="KW-1185">Reference proteome</keyword>
<dbReference type="Proteomes" id="UP000226442">
    <property type="component" value="Unassembled WGS sequence"/>
</dbReference>